<dbReference type="EMBL" id="BSTK01000012">
    <property type="protein sequence ID" value="GLY89021.1"/>
    <property type="molecule type" value="Genomic_DNA"/>
</dbReference>
<dbReference type="AlphaFoldDB" id="A0A9W6S5I2"/>
<evidence type="ECO:0000256" key="5">
    <source>
        <dbReference type="ARBA" id="ARBA00022989"/>
    </source>
</evidence>
<evidence type="ECO:0000259" key="8">
    <source>
        <dbReference type="PROSITE" id="PS50850"/>
    </source>
</evidence>
<comment type="caution">
    <text evidence="9">The sequence shown here is derived from an EMBL/GenBank/DDBJ whole genome shotgun (WGS) entry which is preliminary data.</text>
</comment>
<proteinExistence type="predicted"/>
<feature type="transmembrane region" description="Helical" evidence="7">
    <location>
        <begin position="285"/>
        <end position="308"/>
    </location>
</feature>
<keyword evidence="4 7" id="KW-0812">Transmembrane</keyword>
<evidence type="ECO:0000256" key="6">
    <source>
        <dbReference type="ARBA" id="ARBA00023136"/>
    </source>
</evidence>
<feature type="transmembrane region" description="Helical" evidence="7">
    <location>
        <begin position="27"/>
        <end position="47"/>
    </location>
</feature>
<dbReference type="CDD" id="cd17321">
    <property type="entry name" value="MFS_MMR_MDR_like"/>
    <property type="match status" value="1"/>
</dbReference>
<dbReference type="Proteomes" id="UP001165074">
    <property type="component" value="Unassembled WGS sequence"/>
</dbReference>
<feature type="transmembrane region" description="Helical" evidence="7">
    <location>
        <begin position="67"/>
        <end position="87"/>
    </location>
</feature>
<organism evidence="9 10">
    <name type="scientific">Actinoallomurus iriomotensis</name>
    <dbReference type="NCBI Taxonomy" id="478107"/>
    <lineage>
        <taxon>Bacteria</taxon>
        <taxon>Bacillati</taxon>
        <taxon>Actinomycetota</taxon>
        <taxon>Actinomycetes</taxon>
        <taxon>Streptosporangiales</taxon>
        <taxon>Thermomonosporaceae</taxon>
        <taxon>Actinoallomurus</taxon>
    </lineage>
</organism>
<evidence type="ECO:0000256" key="7">
    <source>
        <dbReference type="SAM" id="Phobius"/>
    </source>
</evidence>
<evidence type="ECO:0000313" key="10">
    <source>
        <dbReference type="Proteomes" id="UP001165074"/>
    </source>
</evidence>
<feature type="transmembrane region" description="Helical" evidence="7">
    <location>
        <begin position="378"/>
        <end position="401"/>
    </location>
</feature>
<feature type="transmembrane region" description="Helical" evidence="7">
    <location>
        <begin position="99"/>
        <end position="121"/>
    </location>
</feature>
<feature type="transmembrane region" description="Helical" evidence="7">
    <location>
        <begin position="349"/>
        <end position="366"/>
    </location>
</feature>
<dbReference type="SUPFAM" id="SSF103473">
    <property type="entry name" value="MFS general substrate transporter"/>
    <property type="match status" value="1"/>
</dbReference>
<keyword evidence="5 7" id="KW-1133">Transmembrane helix</keyword>
<gene>
    <name evidence="9" type="ORF">Airi02_069500</name>
</gene>
<keyword evidence="6 7" id="KW-0472">Membrane</keyword>
<feature type="transmembrane region" description="Helical" evidence="7">
    <location>
        <begin position="247"/>
        <end position="264"/>
    </location>
</feature>
<keyword evidence="10" id="KW-1185">Reference proteome</keyword>
<dbReference type="Gene3D" id="1.20.1720.10">
    <property type="entry name" value="Multidrug resistance protein D"/>
    <property type="match status" value="1"/>
</dbReference>
<keyword evidence="2" id="KW-0813">Transport</keyword>
<comment type="subcellular location">
    <subcellularLocation>
        <location evidence="1">Cell membrane</location>
        <topology evidence="1">Multi-pass membrane protein</topology>
    </subcellularLocation>
</comment>
<dbReference type="Gene3D" id="1.20.1250.20">
    <property type="entry name" value="MFS general substrate transporter like domains"/>
    <property type="match status" value="1"/>
</dbReference>
<dbReference type="GO" id="GO:0005886">
    <property type="term" value="C:plasma membrane"/>
    <property type="evidence" value="ECO:0007669"/>
    <property type="project" value="UniProtKB-SubCell"/>
</dbReference>
<keyword evidence="3" id="KW-1003">Cell membrane</keyword>
<dbReference type="InterPro" id="IPR020846">
    <property type="entry name" value="MFS_dom"/>
</dbReference>
<dbReference type="Pfam" id="PF07690">
    <property type="entry name" value="MFS_1"/>
    <property type="match status" value="1"/>
</dbReference>
<evidence type="ECO:0000256" key="1">
    <source>
        <dbReference type="ARBA" id="ARBA00004651"/>
    </source>
</evidence>
<protein>
    <submittedName>
        <fullName evidence="9">MFS transporter</fullName>
    </submittedName>
</protein>
<dbReference type="InterPro" id="IPR036259">
    <property type="entry name" value="MFS_trans_sf"/>
</dbReference>
<feature type="transmembrane region" description="Helical" evidence="7">
    <location>
        <begin position="217"/>
        <end position="235"/>
    </location>
</feature>
<reference evidence="9" key="1">
    <citation type="submission" date="2023-03" db="EMBL/GenBank/DDBJ databases">
        <title>Actinoallomurus iriomotensis NBRC 103684.</title>
        <authorList>
            <person name="Ichikawa N."/>
            <person name="Sato H."/>
            <person name="Tonouchi N."/>
        </authorList>
    </citation>
    <scope>NUCLEOTIDE SEQUENCE</scope>
    <source>
        <strain evidence="9">NBRC 103684</strain>
    </source>
</reference>
<evidence type="ECO:0000256" key="2">
    <source>
        <dbReference type="ARBA" id="ARBA00022448"/>
    </source>
</evidence>
<feature type="transmembrane region" description="Helical" evidence="7">
    <location>
        <begin position="157"/>
        <end position="180"/>
    </location>
</feature>
<dbReference type="PROSITE" id="PS50850">
    <property type="entry name" value="MFS"/>
    <property type="match status" value="1"/>
</dbReference>
<evidence type="ECO:0000256" key="3">
    <source>
        <dbReference type="ARBA" id="ARBA00022475"/>
    </source>
</evidence>
<dbReference type="InterPro" id="IPR011701">
    <property type="entry name" value="MFS"/>
</dbReference>
<feature type="transmembrane region" description="Helical" evidence="7">
    <location>
        <begin position="463"/>
        <end position="486"/>
    </location>
</feature>
<dbReference type="PANTHER" id="PTHR42718:SF46">
    <property type="entry name" value="BLR6921 PROTEIN"/>
    <property type="match status" value="1"/>
</dbReference>
<evidence type="ECO:0000313" key="9">
    <source>
        <dbReference type="EMBL" id="GLY89021.1"/>
    </source>
</evidence>
<sequence length="507" mass="51964">MAAHSAAPAARPRPQAAGATAADPRRWLILAVIAAAQLMVVLDLTVMNLALPSAQHALKFTAADRQWVVTAYALSFGSLLLFCGRLADLVGRKVTFMTGLVGFAAASAVGGAANGFAMLVTARACQGLFGALLAPSALSLLATTFKDPKERARAFGVYGAVAAAGGGLGLLLGGALTSYLSWRWCMYINLVFAAIAIIGAALLVGRQDRTPGGRLDVPGVVTVSGGMLCLVYGFSHAASHSWRTPSTWGFLAVGVALLIAFAIWQGRTAHPLLPPRVVLDRNRAGAYLTVLISGAATFGIFLFLVYYMQVTLGYSAVVSGLAMLPMVALSGTMATLGNTKLMPRFGPQPMVIAGMLLNAAGMIWLTRIGVHSGYASALLGPLMVTGAGMGLIFGMVAATGTSGVAPHDAGVASASINTGQQLGGSIGTALLNTIAASAATGYVTDHSHGLPTPRLMQLAAVHSYTTVFWWCAGIFAAGAVICGALLRPGPLTRPGDAPSRKAATARS</sequence>
<accession>A0A9W6S5I2</accession>
<evidence type="ECO:0000256" key="4">
    <source>
        <dbReference type="ARBA" id="ARBA00022692"/>
    </source>
</evidence>
<name>A0A9W6S5I2_9ACTN</name>
<feature type="transmembrane region" description="Helical" evidence="7">
    <location>
        <begin position="314"/>
        <end position="337"/>
    </location>
</feature>
<dbReference type="GO" id="GO:0022857">
    <property type="term" value="F:transmembrane transporter activity"/>
    <property type="evidence" value="ECO:0007669"/>
    <property type="project" value="InterPro"/>
</dbReference>
<dbReference type="RefSeq" id="WP_285579006.1">
    <property type="nucleotide sequence ID" value="NZ_BSTK01000012.1"/>
</dbReference>
<feature type="domain" description="Major facilitator superfamily (MFS) profile" evidence="8">
    <location>
        <begin position="29"/>
        <end position="490"/>
    </location>
</feature>
<dbReference type="PANTHER" id="PTHR42718">
    <property type="entry name" value="MAJOR FACILITATOR SUPERFAMILY MULTIDRUG TRANSPORTER MFSC"/>
    <property type="match status" value="1"/>
</dbReference>
<feature type="transmembrane region" description="Helical" evidence="7">
    <location>
        <begin position="186"/>
        <end position="205"/>
    </location>
</feature>